<dbReference type="EMBL" id="AP022345">
    <property type="protein sequence ID" value="BBU68404.1"/>
    <property type="molecule type" value="Genomic_DNA"/>
</dbReference>
<evidence type="ECO:0000313" key="2">
    <source>
        <dbReference type="Proteomes" id="UP000463961"/>
    </source>
</evidence>
<evidence type="ECO:0000313" key="1">
    <source>
        <dbReference type="EMBL" id="BBU68404.1"/>
    </source>
</evidence>
<proteinExistence type="predicted"/>
<reference evidence="2" key="1">
    <citation type="submission" date="2020-01" db="EMBL/GenBank/DDBJ databases">
        <title>Phosphoaccumulans saitamaens gen. nov., sp. nov., a polyphosphate accumulating bacterium isolated from surface river water.</title>
        <authorList>
            <person name="Watanabe K."/>
            <person name="Suda W."/>
        </authorList>
    </citation>
    <scope>NUCLEOTIDE SEQUENCE [LARGE SCALE GENOMIC DNA]</scope>
    <source>
        <strain evidence="2">ICHIAU1</strain>
    </source>
</reference>
<gene>
    <name evidence="1" type="ORF">ICHIAU1_06870</name>
</gene>
<keyword evidence="2" id="KW-1185">Reference proteome</keyword>
<sequence>MRAAYEAYFVSVTDAHYPDTQKAVFTLGARLSQQPYPVNEADAYRSLTYIIKRLQHTSTGFPQENDIAAAANEYIRKKCHR</sequence>
<dbReference type="RefSeq" id="WP_162071203.1">
    <property type="nucleotide sequence ID" value="NZ_AP019011.1"/>
</dbReference>
<protein>
    <submittedName>
        <fullName evidence="1">Uncharacterized protein</fullName>
    </submittedName>
</protein>
<accession>A0A679I099</accession>
<name>A0A679I099_9RHOO</name>
<dbReference type="AlphaFoldDB" id="A0A679I099"/>
<organism evidence="1 2">
    <name type="scientific">Fluviibacter phosphoraccumulans</name>
    <dbReference type="NCBI Taxonomy" id="1751046"/>
    <lineage>
        <taxon>Bacteria</taxon>
        <taxon>Pseudomonadati</taxon>
        <taxon>Pseudomonadota</taxon>
        <taxon>Betaproteobacteria</taxon>
        <taxon>Rhodocyclales</taxon>
        <taxon>Fluviibacteraceae</taxon>
        <taxon>Fluviibacter</taxon>
    </lineage>
</organism>
<dbReference type="Proteomes" id="UP000463961">
    <property type="component" value="Chromosome"/>
</dbReference>